<comment type="subcellular location">
    <subcellularLocation>
        <location evidence="1">Membrane</location>
        <topology evidence="1">Single-pass type II membrane protein</topology>
    </subcellularLocation>
</comment>
<keyword evidence="9" id="KW-1185">Reference proteome</keyword>
<keyword evidence="3" id="KW-0812">Transmembrane</keyword>
<gene>
    <name evidence="8" type="ORF">TSOC_007050</name>
</gene>
<keyword evidence="6" id="KW-0472">Membrane</keyword>
<evidence type="ECO:0000256" key="2">
    <source>
        <dbReference type="ARBA" id="ARBA00006462"/>
    </source>
</evidence>
<evidence type="ECO:0000256" key="6">
    <source>
        <dbReference type="ARBA" id="ARBA00023136"/>
    </source>
</evidence>
<dbReference type="EMBL" id="PGGS01000226">
    <property type="protein sequence ID" value="PNH06594.1"/>
    <property type="molecule type" value="Genomic_DNA"/>
</dbReference>
<dbReference type="OrthoDB" id="534995at2759"/>
<proteinExistence type="inferred from homology"/>
<evidence type="ECO:0000313" key="9">
    <source>
        <dbReference type="Proteomes" id="UP000236333"/>
    </source>
</evidence>
<keyword evidence="5" id="KW-1133">Transmembrane helix</keyword>
<dbReference type="AlphaFoldDB" id="A0A2J8A251"/>
<dbReference type="InterPro" id="IPR026050">
    <property type="entry name" value="C1GALT1/C1GALT1_chp1"/>
</dbReference>
<dbReference type="PANTHER" id="PTHR23033:SF50">
    <property type="entry name" value="HEXOSYLTRANSFERASE"/>
    <property type="match status" value="1"/>
</dbReference>
<accession>A0A2J8A251</accession>
<reference evidence="8 9" key="1">
    <citation type="journal article" date="2017" name="Mol. Biol. Evol.">
        <title>The 4-celled Tetrabaena socialis nuclear genome reveals the essential components for genetic control of cell number at the origin of multicellularity in the volvocine lineage.</title>
        <authorList>
            <person name="Featherston J."/>
            <person name="Arakaki Y."/>
            <person name="Hanschen E.R."/>
            <person name="Ferris P.J."/>
            <person name="Michod R.E."/>
            <person name="Olson B.J.S.C."/>
            <person name="Nozaki H."/>
            <person name="Durand P.M."/>
        </authorList>
    </citation>
    <scope>NUCLEOTIDE SEQUENCE [LARGE SCALE GENOMIC DNA]</scope>
    <source>
        <strain evidence="8 9">NIES-571</strain>
    </source>
</reference>
<comment type="caution">
    <text evidence="8">The sequence shown here is derived from an EMBL/GenBank/DDBJ whole genome shotgun (WGS) entry which is preliminary data.</text>
</comment>
<dbReference type="Proteomes" id="UP000236333">
    <property type="component" value="Unassembled WGS sequence"/>
</dbReference>
<dbReference type="Gene3D" id="3.90.550.50">
    <property type="match status" value="1"/>
</dbReference>
<sequence length="540" mass="58492">MRGVSLEMLRNIAAATGAGCGASGGSTMECTAAEGRAAVRAVRHRTAPVTALLMALWAASHGLSHATVPHELERRDSVTSADPLSATGPARQLLSPLWNTSDFGQDLMARRSRALMQAAGEEEAATQQGEAVDPDPDPFPQPNPARRQLRNDDFVFAAPSNAVRLPLAQASRYWRKGMRAVFVMDQPAQSLPAGVVAASEKYHESFAFYPNFKRMPNNQRDHYLEGDRRAAMTPILAFASLAMPAAMEPYTAKAALPQATHGSAVPSPAAPAPAPAADPFLWMLAGDDDTLFFMRGVKALLRDYDPQLPYFLTDSMFVGSKSPQPGVWQMRCFPCHLPWGKWRRTSRRLLAAKPAAASAASQGCSCDTKTLCKRHFPGNVTRCQQEWEGPVPWGGVGFIFSIGFFKQLAALEGGKGLRAYETCINNGSESPVSFPEGGDAFMSRCMWRLGFPITDPGYTPLGRYMGEALNLGVLYNAPLNLSSGQLPSDTLSRWSTGISMHLGARQQPSFRAAALTVKYIVGVYDLVAELLWPTGRPEAL</sequence>
<evidence type="ECO:0000256" key="3">
    <source>
        <dbReference type="ARBA" id="ARBA00022692"/>
    </source>
</evidence>
<evidence type="ECO:0000256" key="5">
    <source>
        <dbReference type="ARBA" id="ARBA00022989"/>
    </source>
</evidence>
<comment type="similarity">
    <text evidence="2">Belongs to the glycosyltransferase 31 family. Beta3-Gal-T subfamily.</text>
</comment>
<evidence type="ECO:0000313" key="8">
    <source>
        <dbReference type="EMBL" id="PNH06594.1"/>
    </source>
</evidence>
<keyword evidence="4" id="KW-0735">Signal-anchor</keyword>
<dbReference type="GO" id="GO:0016020">
    <property type="term" value="C:membrane"/>
    <property type="evidence" value="ECO:0007669"/>
    <property type="project" value="UniProtKB-SubCell"/>
</dbReference>
<protein>
    <submittedName>
        <fullName evidence="8">Uncharacterized protein</fullName>
    </submittedName>
</protein>
<evidence type="ECO:0000256" key="4">
    <source>
        <dbReference type="ARBA" id="ARBA00022968"/>
    </source>
</evidence>
<name>A0A2J8A251_9CHLO</name>
<organism evidence="8 9">
    <name type="scientific">Tetrabaena socialis</name>
    <dbReference type="NCBI Taxonomy" id="47790"/>
    <lineage>
        <taxon>Eukaryota</taxon>
        <taxon>Viridiplantae</taxon>
        <taxon>Chlorophyta</taxon>
        <taxon>core chlorophytes</taxon>
        <taxon>Chlorophyceae</taxon>
        <taxon>CS clade</taxon>
        <taxon>Chlamydomonadales</taxon>
        <taxon>Tetrabaenaceae</taxon>
        <taxon>Tetrabaena</taxon>
    </lineage>
</organism>
<evidence type="ECO:0000256" key="7">
    <source>
        <dbReference type="SAM" id="MobiDB-lite"/>
    </source>
</evidence>
<feature type="region of interest" description="Disordered" evidence="7">
    <location>
        <begin position="115"/>
        <end position="147"/>
    </location>
</feature>
<dbReference type="PANTHER" id="PTHR23033">
    <property type="entry name" value="BETA1,3-GALACTOSYLTRANSFERASE"/>
    <property type="match status" value="1"/>
</dbReference>
<evidence type="ECO:0000256" key="1">
    <source>
        <dbReference type="ARBA" id="ARBA00004606"/>
    </source>
</evidence>